<accession>T1K3Z5</accession>
<dbReference type="EnsemblMetazoa" id="tetur05g00780.1">
    <property type="protein sequence ID" value="tetur05g00780.1"/>
    <property type="gene ID" value="tetur05g00780"/>
</dbReference>
<evidence type="ECO:0000313" key="2">
    <source>
        <dbReference type="EnsemblMetazoa" id="tetur05g00780.1"/>
    </source>
</evidence>
<dbReference type="KEGG" id="tut:107360528"/>
<feature type="transmembrane region" description="Helical" evidence="1">
    <location>
        <begin position="44"/>
        <end position="64"/>
    </location>
</feature>
<dbReference type="AlphaFoldDB" id="T1K3Z5"/>
<organism evidence="2 3">
    <name type="scientific">Tetranychus urticae</name>
    <name type="common">Two-spotted spider mite</name>
    <dbReference type="NCBI Taxonomy" id="32264"/>
    <lineage>
        <taxon>Eukaryota</taxon>
        <taxon>Metazoa</taxon>
        <taxon>Ecdysozoa</taxon>
        <taxon>Arthropoda</taxon>
        <taxon>Chelicerata</taxon>
        <taxon>Arachnida</taxon>
        <taxon>Acari</taxon>
        <taxon>Acariformes</taxon>
        <taxon>Trombidiformes</taxon>
        <taxon>Prostigmata</taxon>
        <taxon>Eleutherengona</taxon>
        <taxon>Raphignathae</taxon>
        <taxon>Tetranychoidea</taxon>
        <taxon>Tetranychidae</taxon>
        <taxon>Tetranychus</taxon>
    </lineage>
</organism>
<feature type="transmembrane region" description="Helical" evidence="1">
    <location>
        <begin position="193"/>
        <end position="216"/>
    </location>
</feature>
<feature type="transmembrane region" description="Helical" evidence="1">
    <location>
        <begin position="153"/>
        <end position="173"/>
    </location>
</feature>
<reference evidence="2" key="2">
    <citation type="submission" date="2015-06" db="UniProtKB">
        <authorList>
            <consortium name="EnsemblMetazoa"/>
        </authorList>
    </citation>
    <scope>IDENTIFICATION</scope>
</reference>
<gene>
    <name evidence="2" type="primary">107360528</name>
</gene>
<feature type="transmembrane region" description="Helical" evidence="1">
    <location>
        <begin position="274"/>
        <end position="295"/>
    </location>
</feature>
<keyword evidence="1" id="KW-1133">Transmembrane helix</keyword>
<keyword evidence="3" id="KW-1185">Reference proteome</keyword>
<reference evidence="3" key="1">
    <citation type="submission" date="2011-08" db="EMBL/GenBank/DDBJ databases">
        <authorList>
            <person name="Rombauts S."/>
        </authorList>
    </citation>
    <scope>NUCLEOTIDE SEQUENCE</scope>
    <source>
        <strain evidence="3">London</strain>
    </source>
</reference>
<dbReference type="OMA" id="QIRIFIQ"/>
<feature type="transmembrane region" description="Helical" evidence="1">
    <location>
        <begin position="301"/>
        <end position="321"/>
    </location>
</feature>
<keyword evidence="1" id="KW-0472">Membrane</keyword>
<protein>
    <recommendedName>
        <fullName evidence="4">Gustatory receptor</fullName>
    </recommendedName>
</protein>
<dbReference type="HOGENOM" id="CLU_667867_0_0_1"/>
<dbReference type="Proteomes" id="UP000015104">
    <property type="component" value="Unassembled WGS sequence"/>
</dbReference>
<dbReference type="OrthoDB" id="6478931at2759"/>
<dbReference type="EMBL" id="CAEY01001563">
    <property type="status" value="NOT_ANNOTATED_CDS"/>
    <property type="molecule type" value="Genomic_DNA"/>
</dbReference>
<feature type="transmembrane region" description="Helical" evidence="1">
    <location>
        <begin position="84"/>
        <end position="104"/>
    </location>
</feature>
<name>T1K3Z5_TETUR</name>
<sequence>MAESLSSDEKINVETTIKPFALFPLNFDDYNVEKRKQSSGFAKIYHMLIKAFILHMLIRSLFVLWYEDDYFRKLLGYSYKAYPYLDWVVIFYLTYTYAILYVGARSCKNNTYNMEFVEIFKVLNGTKLPQEIGTNIKIVESLSRYAHSKMASCRYIIGVRTVIGSIVFASIYLDNTPLLKSGGIEEVDYYSVAWGVLLTLFVFICSGVIYVTINLFDILGYYFQLRFHKVNQDIESIITARESPTSNVKVVELMRQILIEHDSLCWKLDHYNRYWCLIVMITFFVQPTIFVYTMYEICFMWQTWGALGLLWALNLESAYLFTRMFLIGVALSDEVHHIYLRAVRASFAKYPLDLRLQIRIFIQRISGATIGFYCYDLFGLSRHSFYHALVHMGQNFFLIIDFVVSQKQAREQIAIERAARAAALGNMAG</sequence>
<evidence type="ECO:0008006" key="4">
    <source>
        <dbReference type="Google" id="ProtNLM"/>
    </source>
</evidence>
<keyword evidence="1" id="KW-0812">Transmembrane</keyword>
<evidence type="ECO:0000256" key="1">
    <source>
        <dbReference type="SAM" id="Phobius"/>
    </source>
</evidence>
<evidence type="ECO:0000313" key="3">
    <source>
        <dbReference type="Proteomes" id="UP000015104"/>
    </source>
</evidence>
<proteinExistence type="predicted"/>